<dbReference type="Proteomes" id="UP000187486">
    <property type="component" value="Unassembled WGS sequence"/>
</dbReference>
<dbReference type="InterPro" id="IPR007693">
    <property type="entry name" value="DNA_helicase_DnaB-like_N"/>
</dbReference>
<feature type="region of interest" description="Disordered" evidence="3">
    <location>
        <begin position="195"/>
        <end position="219"/>
    </location>
</feature>
<reference evidence="5 6" key="1">
    <citation type="submission" date="2016-01" db="EMBL/GenBank/DDBJ databases">
        <title>Amycolatopsis coloradensis genome sequencing and assembly.</title>
        <authorList>
            <person name="Mayilraj S."/>
        </authorList>
    </citation>
    <scope>NUCLEOTIDE SEQUENCE [LARGE SCALE GENOMIC DNA]</scope>
    <source>
        <strain evidence="5 6">DSM 44225</strain>
    </source>
</reference>
<dbReference type="PANTHER" id="PTHR30153">
    <property type="entry name" value="REPLICATIVE DNA HELICASE DNAB"/>
    <property type="match status" value="1"/>
</dbReference>
<evidence type="ECO:0000256" key="1">
    <source>
        <dbReference type="ARBA" id="ARBA00022705"/>
    </source>
</evidence>
<dbReference type="PANTHER" id="PTHR30153:SF2">
    <property type="entry name" value="REPLICATIVE DNA HELICASE"/>
    <property type="match status" value="1"/>
</dbReference>
<proteinExistence type="predicted"/>
<keyword evidence="6" id="KW-1185">Reference proteome</keyword>
<dbReference type="EMBL" id="MQUQ01000007">
    <property type="protein sequence ID" value="OLZ51722.1"/>
    <property type="molecule type" value="Genomic_DNA"/>
</dbReference>
<dbReference type="GO" id="GO:0003677">
    <property type="term" value="F:DNA binding"/>
    <property type="evidence" value="ECO:0007669"/>
    <property type="project" value="UniProtKB-KW"/>
</dbReference>
<dbReference type="GO" id="GO:0003678">
    <property type="term" value="F:DNA helicase activity"/>
    <property type="evidence" value="ECO:0007669"/>
    <property type="project" value="InterPro"/>
</dbReference>
<feature type="compositionally biased region" description="Low complexity" evidence="3">
    <location>
        <begin position="383"/>
        <end position="396"/>
    </location>
</feature>
<gene>
    <name evidence="5" type="ORF">BS329_15780</name>
</gene>
<feature type="region of interest" description="Disordered" evidence="3">
    <location>
        <begin position="365"/>
        <end position="403"/>
    </location>
</feature>
<accession>A0A1R0KUD3</accession>
<dbReference type="GO" id="GO:0006260">
    <property type="term" value="P:DNA replication"/>
    <property type="evidence" value="ECO:0007669"/>
    <property type="project" value="UniProtKB-KW"/>
</dbReference>
<dbReference type="InterPro" id="IPR036185">
    <property type="entry name" value="DNA_heli_DnaB-like_N_sf"/>
</dbReference>
<evidence type="ECO:0000313" key="5">
    <source>
        <dbReference type="EMBL" id="OLZ51722.1"/>
    </source>
</evidence>
<keyword evidence="1" id="KW-0235">DNA replication</keyword>
<name>A0A1R0KUD3_9PSEU</name>
<dbReference type="Pfam" id="PF00772">
    <property type="entry name" value="DnaB"/>
    <property type="match status" value="1"/>
</dbReference>
<feature type="domain" description="DNA helicase DnaB-like N-terminal" evidence="4">
    <location>
        <begin position="17"/>
        <end position="64"/>
    </location>
</feature>
<protein>
    <recommendedName>
        <fullName evidence="4">DNA helicase DnaB-like N-terminal domain-containing protein</fullName>
    </recommendedName>
</protein>
<evidence type="ECO:0000256" key="3">
    <source>
        <dbReference type="SAM" id="MobiDB-lite"/>
    </source>
</evidence>
<comment type="caution">
    <text evidence="5">The sequence shown here is derived from an EMBL/GenBank/DDBJ whole genome shotgun (WGS) entry which is preliminary data.</text>
</comment>
<evidence type="ECO:0000256" key="2">
    <source>
        <dbReference type="ARBA" id="ARBA00023125"/>
    </source>
</evidence>
<feature type="compositionally biased region" description="Pro residues" evidence="3">
    <location>
        <begin position="207"/>
        <end position="218"/>
    </location>
</feature>
<sequence length="403" mass="43511">MATPTSPVPVSGATRLAERAVVGALLNRPDRLADVQAWLQPHDFADPDLRAVYSALQGLHRQGRLRSVSESELVGADRSPDTRDAIIHNVFEIKVGVLEGAEAHAARFSSLLTELYRATPPSATPQHARYGRMVLESSARRQIEQWSLQMQSVVATGENVSGTSTVAALQQSDIALREDLSGIRAQMDRHAGRGRLDTVDPVQPRQTPAPPAVPPPPTLVERSELRMIGAALREPRPELLERFEPQDFTSSPAHANTWRAILALASTRPPTPIDPITVAWETEKLSARFGEGLPGDDLMILASHPPGAVNDSTISVVIQASLYQRAQEASAVMRAAAQDRGQHLDDVLRTAQLASGSVRAEAERLITPAASGQSLITRGLDGPPTTRTHHAPAPDTQPRGRPR</sequence>
<dbReference type="STRING" id="76021.BS329_15780"/>
<dbReference type="Gene3D" id="1.10.860.10">
    <property type="entry name" value="DNAb Helicase, Chain A"/>
    <property type="match status" value="2"/>
</dbReference>
<dbReference type="GO" id="GO:0005829">
    <property type="term" value="C:cytosol"/>
    <property type="evidence" value="ECO:0007669"/>
    <property type="project" value="TreeGrafter"/>
</dbReference>
<dbReference type="AlphaFoldDB" id="A0A1R0KUD3"/>
<evidence type="ECO:0000313" key="6">
    <source>
        <dbReference type="Proteomes" id="UP000187486"/>
    </source>
</evidence>
<keyword evidence="2" id="KW-0238">DNA-binding</keyword>
<dbReference type="InterPro" id="IPR016136">
    <property type="entry name" value="DNA_helicase_N/primase_C"/>
</dbReference>
<dbReference type="GO" id="GO:0005524">
    <property type="term" value="F:ATP binding"/>
    <property type="evidence" value="ECO:0007669"/>
    <property type="project" value="InterPro"/>
</dbReference>
<evidence type="ECO:0000259" key="4">
    <source>
        <dbReference type="Pfam" id="PF00772"/>
    </source>
</evidence>
<organism evidence="5 6">
    <name type="scientific">Amycolatopsis coloradensis</name>
    <dbReference type="NCBI Taxonomy" id="76021"/>
    <lineage>
        <taxon>Bacteria</taxon>
        <taxon>Bacillati</taxon>
        <taxon>Actinomycetota</taxon>
        <taxon>Actinomycetes</taxon>
        <taxon>Pseudonocardiales</taxon>
        <taxon>Pseudonocardiaceae</taxon>
        <taxon>Amycolatopsis</taxon>
    </lineage>
</organism>
<dbReference type="SUPFAM" id="SSF48024">
    <property type="entry name" value="N-terminal domain of DnaB helicase"/>
    <property type="match status" value="1"/>
</dbReference>